<keyword evidence="2" id="KW-1185">Reference proteome</keyword>
<dbReference type="PANTHER" id="PTHR33361:SF2">
    <property type="entry name" value="DUF885 DOMAIN-CONTAINING PROTEIN"/>
    <property type="match status" value="1"/>
</dbReference>
<dbReference type="EMBL" id="CP097463">
    <property type="protein sequence ID" value="WAX55221.1"/>
    <property type="molecule type" value="Genomic_DNA"/>
</dbReference>
<gene>
    <name evidence="1" type="ORF">M6B22_11705</name>
</gene>
<name>A0ABY7JWE3_9ACTN</name>
<evidence type="ECO:0000313" key="2">
    <source>
        <dbReference type="Proteomes" id="UP001164693"/>
    </source>
</evidence>
<dbReference type="PANTHER" id="PTHR33361">
    <property type="entry name" value="GLR0591 PROTEIN"/>
    <property type="match status" value="1"/>
</dbReference>
<protein>
    <submittedName>
        <fullName evidence="1">DUF885 domain-containing protein</fullName>
    </submittedName>
</protein>
<reference evidence="1" key="1">
    <citation type="submission" date="2022-05" db="EMBL/GenBank/DDBJ databases">
        <title>Jatrophihabitans sp. SB3-54 whole genome sequence.</title>
        <authorList>
            <person name="Suh M.K."/>
            <person name="Eom M.K."/>
            <person name="Kim J.S."/>
            <person name="Kim H.S."/>
            <person name="Do H.E."/>
            <person name="Shin Y.K."/>
            <person name="Lee J.-S."/>
        </authorList>
    </citation>
    <scope>NUCLEOTIDE SEQUENCE</scope>
    <source>
        <strain evidence="1">SB3-54</strain>
    </source>
</reference>
<dbReference type="Pfam" id="PF05960">
    <property type="entry name" value="DUF885"/>
    <property type="match status" value="1"/>
</dbReference>
<evidence type="ECO:0000313" key="1">
    <source>
        <dbReference type="EMBL" id="WAX55221.1"/>
    </source>
</evidence>
<dbReference type="Proteomes" id="UP001164693">
    <property type="component" value="Chromosome"/>
</dbReference>
<accession>A0ABY7JWE3</accession>
<proteinExistence type="predicted"/>
<dbReference type="RefSeq" id="WP_269441724.1">
    <property type="nucleotide sequence ID" value="NZ_CP097463.1"/>
</dbReference>
<sequence length="558" mass="59224">MSSDAPVPALADELMDTLLAADPFLATGLGLREYDALLPDPTAEAEDALDANLAAIAARADALRPHGRADVITAGVIGAVCDQRRKRLACRAEEFTVSAMPIGGPPALCAVMARTVLPDAAAAADFLARLRAAPRWLDGTTERLREGRAKGRLPVGELVDQAIDWAERTLATPLPPAFTGIAAPADWAGAGDWRDAVEDVVREQIGPAIGRWRDLLLELRPHARPDDQAGVSAIPGGADDYARLVGVHTTLALTPDELHRIGLDTMAQLTEEALAIGADLGLSGLQEIVVAARLAATGSDPQAAVSAAQAAIARAESRAAELMPAPLPAPCAVEPMPQSVGESGMAPHYTRPRRDGSRPGTFWFNTLRATAGTGWDLEAVAFHEAVPGHHSQLARLQLLPELPLLQQLSMTVHAEGWGLYAEKLAEEVGLYSDARARLGLRCTTMLRAARLVVDTGLHAFGWSRERAVGYLLDHVALPESFLVNEVDRYIAWPGQALAYLSGQREILRLRAEARAALGADFDLPGFHAAVLDSGSVPMPVLADIVAGWVADRTAAQSR</sequence>
<organism evidence="1 2">
    <name type="scientific">Jatrophihabitans cynanchi</name>
    <dbReference type="NCBI Taxonomy" id="2944128"/>
    <lineage>
        <taxon>Bacteria</taxon>
        <taxon>Bacillati</taxon>
        <taxon>Actinomycetota</taxon>
        <taxon>Actinomycetes</taxon>
        <taxon>Jatrophihabitantales</taxon>
        <taxon>Jatrophihabitantaceae</taxon>
        <taxon>Jatrophihabitans</taxon>
    </lineage>
</organism>
<dbReference type="InterPro" id="IPR010281">
    <property type="entry name" value="DUF885"/>
</dbReference>